<dbReference type="InterPro" id="IPR020578">
    <property type="entry name" value="Aminotrans_V_PyrdxlP_BS"/>
</dbReference>
<dbReference type="InterPro" id="IPR015424">
    <property type="entry name" value="PyrdxlP-dep_Trfase"/>
</dbReference>
<reference evidence="13" key="1">
    <citation type="journal article" date="2019" name="Int. J. Syst. Evol. Microbiol.">
        <title>The Global Catalogue of Microorganisms (GCM) 10K type strain sequencing project: providing services to taxonomists for standard genome sequencing and annotation.</title>
        <authorList>
            <consortium name="The Broad Institute Genomics Platform"/>
            <consortium name="The Broad Institute Genome Sequencing Center for Infectious Disease"/>
            <person name="Wu L."/>
            <person name="Ma J."/>
        </authorList>
    </citation>
    <scope>NUCLEOTIDE SEQUENCE [LARGE SCALE GENOMIC DNA]</scope>
    <source>
        <strain evidence="13">CCM 8653</strain>
    </source>
</reference>
<keyword evidence="6" id="KW-0663">Pyridoxal phosphate</keyword>
<dbReference type="EC" id="2.8.1.7" evidence="3"/>
<dbReference type="InterPro" id="IPR015422">
    <property type="entry name" value="PyrdxlP-dep_Trfase_small"/>
</dbReference>
<evidence type="ECO:0000256" key="4">
    <source>
        <dbReference type="ARBA" id="ARBA00022679"/>
    </source>
</evidence>
<feature type="domain" description="Aminotransferase class V" evidence="11">
    <location>
        <begin position="35"/>
        <end position="410"/>
    </location>
</feature>
<evidence type="ECO:0000256" key="10">
    <source>
        <dbReference type="RuleBase" id="RU004504"/>
    </source>
</evidence>
<comment type="catalytic activity">
    <reaction evidence="9">
        <text>(sulfur carrier)-H + L-cysteine = (sulfur carrier)-SH + L-alanine</text>
        <dbReference type="Rhea" id="RHEA:43892"/>
        <dbReference type="Rhea" id="RHEA-COMP:14737"/>
        <dbReference type="Rhea" id="RHEA-COMP:14739"/>
        <dbReference type="ChEBI" id="CHEBI:29917"/>
        <dbReference type="ChEBI" id="CHEBI:35235"/>
        <dbReference type="ChEBI" id="CHEBI:57972"/>
        <dbReference type="ChEBI" id="CHEBI:64428"/>
        <dbReference type="EC" id="2.8.1.7"/>
    </reaction>
</comment>
<evidence type="ECO:0000256" key="6">
    <source>
        <dbReference type="ARBA" id="ARBA00022898"/>
    </source>
</evidence>
<keyword evidence="7" id="KW-0408">Iron</keyword>
<evidence type="ECO:0000256" key="7">
    <source>
        <dbReference type="ARBA" id="ARBA00023004"/>
    </source>
</evidence>
<keyword evidence="13" id="KW-1185">Reference proteome</keyword>
<evidence type="ECO:0000256" key="8">
    <source>
        <dbReference type="ARBA" id="ARBA00023014"/>
    </source>
</evidence>
<dbReference type="Gene3D" id="3.90.1150.10">
    <property type="entry name" value="Aspartate Aminotransferase, domain 1"/>
    <property type="match status" value="1"/>
</dbReference>
<dbReference type="InterPro" id="IPR015421">
    <property type="entry name" value="PyrdxlP-dep_Trfase_major"/>
</dbReference>
<dbReference type="SUPFAM" id="SSF53383">
    <property type="entry name" value="PLP-dependent transferases"/>
    <property type="match status" value="1"/>
</dbReference>
<organism evidence="12 13">
    <name type="scientific">Isoptericola cucumis</name>
    <dbReference type="NCBI Taxonomy" id="1776856"/>
    <lineage>
        <taxon>Bacteria</taxon>
        <taxon>Bacillati</taxon>
        <taxon>Actinomycetota</taxon>
        <taxon>Actinomycetes</taxon>
        <taxon>Micrococcales</taxon>
        <taxon>Promicromonosporaceae</taxon>
        <taxon>Isoptericola</taxon>
    </lineage>
</organism>
<dbReference type="InterPro" id="IPR000192">
    <property type="entry name" value="Aminotrans_V_dom"/>
</dbReference>
<accession>A0ABQ2B9N8</accession>
<evidence type="ECO:0000259" key="11">
    <source>
        <dbReference type="Pfam" id="PF00266"/>
    </source>
</evidence>
<evidence type="ECO:0000313" key="12">
    <source>
        <dbReference type="EMBL" id="GGI09028.1"/>
    </source>
</evidence>
<keyword evidence="5" id="KW-0479">Metal-binding</keyword>
<protein>
    <recommendedName>
        <fullName evidence="3">cysteine desulfurase</fullName>
        <ecNumber evidence="3">2.8.1.7</ecNumber>
    </recommendedName>
</protein>
<dbReference type="PANTHER" id="PTHR11601">
    <property type="entry name" value="CYSTEINE DESULFURYLASE FAMILY MEMBER"/>
    <property type="match status" value="1"/>
</dbReference>
<comment type="cofactor">
    <cofactor evidence="1 10">
        <name>pyridoxal 5'-phosphate</name>
        <dbReference type="ChEBI" id="CHEBI:597326"/>
    </cofactor>
</comment>
<dbReference type="Gene3D" id="3.40.640.10">
    <property type="entry name" value="Type I PLP-dependent aspartate aminotransferase-like (Major domain)"/>
    <property type="match status" value="1"/>
</dbReference>
<evidence type="ECO:0000256" key="3">
    <source>
        <dbReference type="ARBA" id="ARBA00012239"/>
    </source>
</evidence>
<evidence type="ECO:0000256" key="9">
    <source>
        <dbReference type="ARBA" id="ARBA00050776"/>
    </source>
</evidence>
<comment type="similarity">
    <text evidence="2">Belongs to the class-V pyridoxal-phosphate-dependent aminotransferase family. NifS/IscS subfamily.</text>
</comment>
<sequence>MSARTSGVREFVDWVIVTTPSPAPDAGAEVPEGAYLDHAATTPMSPAALAAFVAEAGRPGNASSLHSAGRSARRTVEESRESVAAALGARPSEVIFTAGGTEADNLAIKGIFWGRRRTDARRTRVLVSAVEHHAVLDPAFWLAGHAGAEITLLPVDGDGRLDLAALRAELAAHADEVALVSVMWANNEVGTVQPVRDVVRLAHQHGIPVHTDAVQAVGQVEVDFAASGVDAMTVTGHKVGGPVGVGALLARRDLPIEAVLHGGGQERGVRSGTLDMPAIRAFAVALAEAVASHPQRAAQLAALRDALVAGVRRVAPEAVLRGPDPSRFVDGVPARLPANAHFTFPGAEGDSLLYLLDSAGVQASTGSACQAGVPQPSHVLLAMGVPEADARGALRFSLGTTSQAADVDRLVAALPQVVDRARAAGLVSGRALTGGVG</sequence>
<dbReference type="EMBL" id="BMDG01000007">
    <property type="protein sequence ID" value="GGI09028.1"/>
    <property type="molecule type" value="Genomic_DNA"/>
</dbReference>
<dbReference type="Pfam" id="PF00266">
    <property type="entry name" value="Aminotran_5"/>
    <property type="match status" value="1"/>
</dbReference>
<dbReference type="Gene3D" id="1.10.260.50">
    <property type="match status" value="1"/>
</dbReference>
<evidence type="ECO:0000256" key="1">
    <source>
        <dbReference type="ARBA" id="ARBA00001933"/>
    </source>
</evidence>
<proteinExistence type="inferred from homology"/>
<keyword evidence="8" id="KW-0411">Iron-sulfur</keyword>
<evidence type="ECO:0000256" key="5">
    <source>
        <dbReference type="ARBA" id="ARBA00022723"/>
    </source>
</evidence>
<dbReference type="PANTHER" id="PTHR11601:SF34">
    <property type="entry name" value="CYSTEINE DESULFURASE"/>
    <property type="match status" value="1"/>
</dbReference>
<name>A0ABQ2B9N8_9MICO</name>
<dbReference type="PROSITE" id="PS00595">
    <property type="entry name" value="AA_TRANSFER_CLASS_5"/>
    <property type="match status" value="1"/>
</dbReference>
<keyword evidence="4" id="KW-0808">Transferase</keyword>
<dbReference type="Proteomes" id="UP000632535">
    <property type="component" value="Unassembled WGS sequence"/>
</dbReference>
<dbReference type="InterPro" id="IPR016454">
    <property type="entry name" value="Cysteine_dSase"/>
</dbReference>
<gene>
    <name evidence="12" type="primary">iscS</name>
    <name evidence="12" type="ORF">GCM10007368_24120</name>
</gene>
<evidence type="ECO:0000256" key="2">
    <source>
        <dbReference type="ARBA" id="ARBA00006490"/>
    </source>
</evidence>
<comment type="caution">
    <text evidence="12">The sequence shown here is derived from an EMBL/GenBank/DDBJ whole genome shotgun (WGS) entry which is preliminary data.</text>
</comment>
<dbReference type="PIRSF" id="PIRSF005572">
    <property type="entry name" value="NifS"/>
    <property type="match status" value="1"/>
</dbReference>
<evidence type="ECO:0000313" key="13">
    <source>
        <dbReference type="Proteomes" id="UP000632535"/>
    </source>
</evidence>